<dbReference type="InterPro" id="IPR001929">
    <property type="entry name" value="Germin"/>
</dbReference>
<evidence type="ECO:0000256" key="1">
    <source>
        <dbReference type="ARBA" id="ARBA00004271"/>
    </source>
</evidence>
<gene>
    <name evidence="9" type="ORF">Tco_0824026</name>
</gene>
<dbReference type="InterPro" id="IPR011051">
    <property type="entry name" value="RmlC_Cupin_sf"/>
</dbReference>
<evidence type="ECO:0000313" key="10">
    <source>
        <dbReference type="Proteomes" id="UP001151760"/>
    </source>
</evidence>
<keyword evidence="5 7" id="KW-0479">Metal-binding</keyword>
<dbReference type="Gene3D" id="2.60.120.10">
    <property type="entry name" value="Jelly Rolls"/>
    <property type="match status" value="1"/>
</dbReference>
<proteinExistence type="inferred from homology"/>
<accession>A0ABQ5AMM3</accession>
<evidence type="ECO:0000259" key="8">
    <source>
        <dbReference type="SMART" id="SM00835"/>
    </source>
</evidence>
<dbReference type="Pfam" id="PF00190">
    <property type="entry name" value="Cupin_1"/>
    <property type="match status" value="1"/>
</dbReference>
<dbReference type="PRINTS" id="PR00325">
    <property type="entry name" value="GERMIN"/>
</dbReference>
<reference evidence="9" key="1">
    <citation type="journal article" date="2022" name="Int. J. Mol. Sci.">
        <title>Draft Genome of Tanacetum Coccineum: Genomic Comparison of Closely Related Tanacetum-Family Plants.</title>
        <authorList>
            <person name="Yamashiro T."/>
            <person name="Shiraishi A."/>
            <person name="Nakayama K."/>
            <person name="Satake H."/>
        </authorList>
    </citation>
    <scope>NUCLEOTIDE SEQUENCE</scope>
</reference>
<keyword evidence="4 7" id="KW-0964">Secreted</keyword>
<dbReference type="InterPro" id="IPR014710">
    <property type="entry name" value="RmlC-like_jellyroll"/>
</dbReference>
<evidence type="ECO:0000256" key="5">
    <source>
        <dbReference type="ARBA" id="ARBA00022723"/>
    </source>
</evidence>
<dbReference type="SUPFAM" id="SSF51182">
    <property type="entry name" value="RmlC-like cupins"/>
    <property type="match status" value="1"/>
</dbReference>
<evidence type="ECO:0000256" key="7">
    <source>
        <dbReference type="RuleBase" id="RU366015"/>
    </source>
</evidence>
<feature type="domain" description="Cupin type-1" evidence="8">
    <location>
        <begin position="40"/>
        <end position="161"/>
    </location>
</feature>
<protein>
    <recommendedName>
        <fullName evidence="7">Germin-like protein</fullName>
    </recommendedName>
</protein>
<evidence type="ECO:0000256" key="6">
    <source>
        <dbReference type="ARBA" id="ARBA00023211"/>
    </source>
</evidence>
<dbReference type="Proteomes" id="UP001151760">
    <property type="component" value="Unassembled WGS sequence"/>
</dbReference>
<dbReference type="InterPro" id="IPR006045">
    <property type="entry name" value="Cupin_1"/>
</dbReference>
<keyword evidence="6 7" id="KW-0464">Manganese</keyword>
<comment type="similarity">
    <text evidence="2 7">Belongs to the germin family.</text>
</comment>
<evidence type="ECO:0000256" key="4">
    <source>
        <dbReference type="ARBA" id="ARBA00022525"/>
    </source>
</evidence>
<reference evidence="9" key="2">
    <citation type="submission" date="2022-01" db="EMBL/GenBank/DDBJ databases">
        <authorList>
            <person name="Yamashiro T."/>
            <person name="Shiraishi A."/>
            <person name="Satake H."/>
            <person name="Nakayama K."/>
        </authorList>
    </citation>
    <scope>NUCLEOTIDE SEQUENCE</scope>
</reference>
<comment type="caution">
    <text evidence="9">The sequence shown here is derived from an EMBL/GenBank/DDBJ whole genome shotgun (WGS) entry which is preliminary data.</text>
</comment>
<evidence type="ECO:0000256" key="2">
    <source>
        <dbReference type="ARBA" id="ARBA00007456"/>
    </source>
</evidence>
<sequence>MVKVGVKSLCVANLSLSANNDGIYPCKDPKFVTANDFFFSHLQLPPATTNERETIVSEAFDFHLPGLNTLGMSMALTDIGPGSRIPPHFHPDTSKLVTVYRGAILIQFNTSSPENRSFTRVVRESEVFVVPKGLHLTYRNYGETDAAVLEVYSSQRPKFVYVG</sequence>
<evidence type="ECO:0000256" key="3">
    <source>
        <dbReference type="ARBA" id="ARBA00022523"/>
    </source>
</evidence>
<evidence type="ECO:0000313" key="9">
    <source>
        <dbReference type="EMBL" id="GJT02857.1"/>
    </source>
</evidence>
<organism evidence="9 10">
    <name type="scientific">Tanacetum coccineum</name>
    <dbReference type="NCBI Taxonomy" id="301880"/>
    <lineage>
        <taxon>Eukaryota</taxon>
        <taxon>Viridiplantae</taxon>
        <taxon>Streptophyta</taxon>
        <taxon>Embryophyta</taxon>
        <taxon>Tracheophyta</taxon>
        <taxon>Spermatophyta</taxon>
        <taxon>Magnoliopsida</taxon>
        <taxon>eudicotyledons</taxon>
        <taxon>Gunneridae</taxon>
        <taxon>Pentapetalae</taxon>
        <taxon>asterids</taxon>
        <taxon>campanulids</taxon>
        <taxon>Asterales</taxon>
        <taxon>Asteraceae</taxon>
        <taxon>Asteroideae</taxon>
        <taxon>Anthemideae</taxon>
        <taxon>Anthemidinae</taxon>
        <taxon>Tanacetum</taxon>
    </lineage>
</organism>
<keyword evidence="3 7" id="KW-0052">Apoplast</keyword>
<name>A0ABQ5AMM3_9ASTR</name>
<dbReference type="SMART" id="SM00835">
    <property type="entry name" value="Cupin_1"/>
    <property type="match status" value="1"/>
</dbReference>
<comment type="subcellular location">
    <subcellularLocation>
        <location evidence="1 7">Secreted</location>
        <location evidence="1 7">Extracellular space</location>
        <location evidence="1 7">Apoplast</location>
    </subcellularLocation>
</comment>
<dbReference type="EMBL" id="BQNB010012380">
    <property type="protein sequence ID" value="GJT02857.1"/>
    <property type="molecule type" value="Genomic_DNA"/>
</dbReference>
<dbReference type="PANTHER" id="PTHR31238">
    <property type="entry name" value="GERMIN-LIKE PROTEIN SUBFAMILY 3 MEMBER 3"/>
    <property type="match status" value="1"/>
</dbReference>
<keyword evidence="10" id="KW-1185">Reference proteome</keyword>